<dbReference type="AlphaFoldDB" id="A0A0P0WT05"/>
<evidence type="ECO:0000313" key="3">
    <source>
        <dbReference type="EMBL" id="BAF18861.1"/>
    </source>
</evidence>
<dbReference type="EMBL" id="AP008212">
    <property type="protein sequence ID" value="BAF18861.1"/>
    <property type="molecule type" value="Genomic_DNA"/>
</dbReference>
<feature type="region of interest" description="Disordered" evidence="1">
    <location>
        <begin position="266"/>
        <end position="307"/>
    </location>
</feature>
<dbReference type="EMBL" id="AP002069">
    <property type="protein sequence ID" value="BAD44808.1"/>
    <property type="molecule type" value="Genomic_DNA"/>
</dbReference>
<reference evidence="3" key="7">
    <citation type="submission" date="2012-08" db="EMBL/GenBank/DDBJ databases">
        <title>Oryza sativa nipponbare(GA3) genomic DNA, chromosome 6.</title>
        <authorList>
            <consortium name="IRGSP(International Rice Genome Sequencing Project)"/>
        </authorList>
    </citation>
    <scope>NUCLEOTIDE SEQUENCE</scope>
</reference>
<proteinExistence type="predicted"/>
<reference evidence="3" key="4">
    <citation type="journal article" date="2007" name="Genome Res.">
        <title>Curated Genome Annotation of Oryza sativa ssp. japonica and Comparative Genome Analysis with Arabidopsis thaliana.</title>
        <authorList>
            <consortium name="The Rice Annotation Project (RAP)"/>
            <person name="Itoh T."/>
            <person name="Tanaka T."/>
            <person name="Barrero R.A."/>
            <person name="Yamasaki C."/>
            <person name="Fujii Y."/>
            <person name="Hilton P.B."/>
            <person name="Antonio B.A."/>
            <person name="Aono H."/>
            <person name="Apweiler R."/>
            <person name="Bruskiewich R."/>
            <person name="Bureau T."/>
            <person name="Burr F."/>
            <person name="Costa de Oliveira A."/>
            <person name="Fuks G."/>
            <person name="Habara T."/>
            <person name="Haberer G."/>
            <person name="Han B."/>
            <person name="Harada E."/>
            <person name="Hiraki A.T."/>
            <person name="Hirochika H."/>
            <person name="Hoen D."/>
            <person name="Hokari H."/>
            <person name="Hosokawa S."/>
            <person name="Hsing Y."/>
            <person name="Ikawa H."/>
            <person name="Ikeo K."/>
            <person name="Imanishi T."/>
            <person name="Ito Y."/>
            <person name="Jaiswal P."/>
            <person name="Kanno M."/>
            <person name="Kawahara Y."/>
            <person name="Kawamura T."/>
            <person name="Kawashima H."/>
            <person name="Khurana J.P."/>
            <person name="Kikuchi S."/>
            <person name="Komatsu S."/>
            <person name="Koyanagi K.O."/>
            <person name="Kubooka H."/>
            <person name="Lieberherr D."/>
            <person name="Lin Y.C."/>
            <person name="Lonsdale D."/>
            <person name="Matsumoto T."/>
            <person name="Matsuya A."/>
            <person name="McCombie W.R."/>
            <person name="Messing J."/>
            <person name="Miyao A."/>
            <person name="Mulder N."/>
            <person name="Nagamura Y."/>
            <person name="Nam J."/>
            <person name="Namiki N."/>
            <person name="Numa H."/>
            <person name="Nurimoto S."/>
            <person name="O'donovan C."/>
            <person name="Ohyanagi H."/>
            <person name="Okido T."/>
            <person name="Oota S."/>
            <person name="Osato N."/>
            <person name="Palmer L.E."/>
            <person name="Quetier F."/>
            <person name="Raghuvanshi S."/>
            <person name="Saichi N."/>
            <person name="Sakai H."/>
            <person name="Sakai Y."/>
            <person name="Sakata K."/>
            <person name="Sakurai T."/>
            <person name="Sato F."/>
            <person name="Sato Y."/>
            <person name="Schoof H."/>
            <person name="Seki M."/>
            <person name="Shibata M."/>
            <person name="Shimizu Y."/>
            <person name="Shinozaki K."/>
            <person name="Shinso Y."/>
            <person name="Singh N.K."/>
            <person name="Smith-White B."/>
            <person name="Takeda J."/>
            <person name="Tanino M."/>
            <person name="Tatusova T."/>
            <person name="Thongjuea S."/>
            <person name="Todokoro F."/>
            <person name="Tsugane M."/>
            <person name="Tyagi A.K."/>
            <person name="Vanavichit A."/>
            <person name="Wang A."/>
            <person name="Wing R.A."/>
            <person name="Yamaguchi K."/>
            <person name="Yamamoto M."/>
            <person name="Yamamoto N."/>
            <person name="Yu Y."/>
            <person name="Zhang H."/>
            <person name="Zhao Q."/>
            <person name="Higo K."/>
            <person name="Burr B."/>
            <person name="Gojobori T."/>
            <person name="Sasaki T."/>
        </authorList>
    </citation>
    <scope>NUCLEOTIDE SEQUENCE</scope>
</reference>
<feature type="region of interest" description="Disordered" evidence="1">
    <location>
        <begin position="164"/>
        <end position="209"/>
    </location>
</feature>
<reference evidence="4" key="6">
    <citation type="journal article" date="2008" name="Nucleic Acids Res.">
        <title>The rice annotation project database (RAP-DB): 2008 update.</title>
        <authorList>
            <consortium name="The rice annotation project (RAP)"/>
        </authorList>
    </citation>
    <scope>GENOME REANNOTATION</scope>
    <source>
        <strain evidence="4">cv. Nipponbare</strain>
    </source>
</reference>
<reference evidence="2" key="1">
    <citation type="submission" date="2000-05" db="EMBL/GenBank/DDBJ databases">
        <title>Oryza sativa nipponbare(GA3) genomic DNA, chromosome 6, PAC clone:P0015E04.</title>
        <authorList>
            <person name="Sasaki T."/>
            <person name="Matsumoto T."/>
            <person name="Yamamoto K."/>
        </authorList>
    </citation>
    <scope>NUCLEOTIDE SEQUENCE</scope>
</reference>
<reference evidence="3" key="3">
    <citation type="journal article" date="2006" name="Nucleic Acids Res.">
        <title>The Rice Annotation Project Database (RAP-DB): hub for Oryza sativa ssp. japonica genome information.</title>
        <authorList>
            <person name="Ohyanagi H."/>
            <person name="Tanaka T."/>
            <person name="Sakai H."/>
            <person name="Shigemoto Y."/>
            <person name="Yamaguchi K."/>
            <person name="Habara T."/>
            <person name="Fujii Y."/>
            <person name="Antonio B.A."/>
            <person name="Nagamura Y."/>
            <person name="Imanishi T."/>
            <person name="Ikeo K."/>
            <person name="Itoh T."/>
            <person name="Gojobori T."/>
            <person name="Sasaki T."/>
        </authorList>
    </citation>
    <scope>NUCLEOTIDE SEQUENCE</scope>
</reference>
<evidence type="ECO:0000256" key="1">
    <source>
        <dbReference type="SAM" id="MobiDB-lite"/>
    </source>
</evidence>
<dbReference type="Proteomes" id="UP000000763">
    <property type="component" value="Chromosome 6"/>
</dbReference>
<gene>
    <name evidence="3" type="ordered locus">Os06g0174700</name>
    <name evidence="2" type="ORF">P0015E04.7</name>
</gene>
<dbReference type="KEGG" id="dosa:Os06g0174700"/>
<evidence type="ECO:0000313" key="2">
    <source>
        <dbReference type="EMBL" id="BAD44808.1"/>
    </source>
</evidence>
<organism evidence="2 4">
    <name type="scientific">Oryza sativa subsp. japonica</name>
    <name type="common">Rice</name>
    <dbReference type="NCBI Taxonomy" id="39947"/>
    <lineage>
        <taxon>Eukaryota</taxon>
        <taxon>Viridiplantae</taxon>
        <taxon>Streptophyta</taxon>
        <taxon>Embryophyta</taxon>
        <taxon>Tracheophyta</taxon>
        <taxon>Spermatophyta</taxon>
        <taxon>Magnoliopsida</taxon>
        <taxon>Liliopsida</taxon>
        <taxon>Poales</taxon>
        <taxon>Poaceae</taxon>
        <taxon>BOP clade</taxon>
        <taxon>Oryzoideae</taxon>
        <taxon>Oryzeae</taxon>
        <taxon>Oryzinae</taxon>
        <taxon>Oryza</taxon>
        <taxon>Oryza sativa</taxon>
    </lineage>
</organism>
<dbReference type="Gramene" id="Os06t0174700-01">
    <property type="protein sequence ID" value="Os06t0174700-01"/>
    <property type="gene ID" value="Os06g0174700"/>
</dbReference>
<feature type="compositionally biased region" description="Basic and acidic residues" evidence="1">
    <location>
        <begin position="174"/>
        <end position="183"/>
    </location>
</feature>
<reference evidence="3" key="8">
    <citation type="submission" date="2012-08" db="EMBL/GenBank/DDBJ databases">
        <title>The Second Rice Annotation Project Meeting (RAP2).</title>
        <authorList>
            <consortium name="The Rice Annotation Project (RAP)"/>
        </authorList>
    </citation>
    <scope>NUCLEOTIDE SEQUENCE</scope>
</reference>
<name>A0A0P0WT05_ORYSJ</name>
<sequence>MAWSSCRAAFQSAESPSCLSGTCAAKPGGGEHMPEADHDHEPPCGAGGVGVGDGGGLFSSASNPLFFPDNGDHHGMSLSGSVFTFCALNSPEKGNLPLARAGRGGGGCGGAAPARLEENTAARLLSQRYVLRSTAAPPCKCRSFPANSISSPLSTGSAVELLDGGGPPHRTWHGHGDGDDTKKKPPFHPLSLGNPVKSTPSAPAPRLPRKWYQPFSLDKNSLKKRRNTASDGGAAAWWESRRNPATTRHPLGVIWLGATPRWRRSSQAKGCSGRRIPASSARAYTHAAPGGGAEHARRSPAGRAANSARTPYFLQTASTASCVRRDEAMWSATDLGNGESAAAASARRWSGSVERERKASASMISTEDDGEEEEECIVFCASFLSPSSNGAFTPVSLSKIFTSYQNI</sequence>
<accession>A0A0P0WT05</accession>
<reference evidence="3 4" key="2">
    <citation type="journal article" date="2005" name="Nature">
        <title>The map-based sequence of the rice genome.</title>
        <authorList>
            <consortium name="International rice genome sequencing project (IRGSP)"/>
            <person name="Matsumoto T."/>
            <person name="Wu J."/>
            <person name="Kanamori H."/>
            <person name="Katayose Y."/>
            <person name="Fujisawa M."/>
            <person name="Namiki N."/>
            <person name="Mizuno H."/>
            <person name="Yamamoto K."/>
            <person name="Antonio B.A."/>
            <person name="Baba T."/>
            <person name="Sakata K."/>
            <person name="Nagamura Y."/>
            <person name="Aoki H."/>
            <person name="Arikawa K."/>
            <person name="Arita K."/>
            <person name="Bito T."/>
            <person name="Chiden Y."/>
            <person name="Fujitsuka N."/>
            <person name="Fukunaka R."/>
            <person name="Hamada M."/>
            <person name="Harada C."/>
            <person name="Hayashi A."/>
            <person name="Hijishita S."/>
            <person name="Honda M."/>
            <person name="Hosokawa S."/>
            <person name="Ichikawa Y."/>
            <person name="Idonuma A."/>
            <person name="Iijima M."/>
            <person name="Ikeda M."/>
            <person name="Ikeno M."/>
            <person name="Ito K."/>
            <person name="Ito S."/>
            <person name="Ito T."/>
            <person name="Ito Y."/>
            <person name="Ito Y."/>
            <person name="Iwabuchi A."/>
            <person name="Kamiya K."/>
            <person name="Karasawa W."/>
            <person name="Kurita K."/>
            <person name="Katagiri S."/>
            <person name="Kikuta A."/>
            <person name="Kobayashi H."/>
            <person name="Kobayashi N."/>
            <person name="Machita K."/>
            <person name="Maehara T."/>
            <person name="Masukawa M."/>
            <person name="Mizubayashi T."/>
            <person name="Mukai Y."/>
            <person name="Nagasaki H."/>
            <person name="Nagata Y."/>
            <person name="Naito S."/>
            <person name="Nakashima M."/>
            <person name="Nakama Y."/>
            <person name="Nakamichi Y."/>
            <person name="Nakamura M."/>
            <person name="Meguro A."/>
            <person name="Negishi M."/>
            <person name="Ohta I."/>
            <person name="Ohta T."/>
            <person name="Okamoto M."/>
            <person name="Ono N."/>
            <person name="Saji S."/>
            <person name="Sakaguchi M."/>
            <person name="Sakai K."/>
            <person name="Shibata M."/>
            <person name="Shimokawa T."/>
            <person name="Song J."/>
            <person name="Takazaki Y."/>
            <person name="Terasawa K."/>
            <person name="Tsugane M."/>
            <person name="Tsuji K."/>
            <person name="Ueda S."/>
            <person name="Waki K."/>
            <person name="Yamagata H."/>
            <person name="Yamamoto M."/>
            <person name="Yamamoto S."/>
            <person name="Yamane H."/>
            <person name="Yoshiki S."/>
            <person name="Yoshihara R."/>
            <person name="Yukawa K."/>
            <person name="Zhong H."/>
            <person name="Yano M."/>
            <person name="Yuan Q."/>
            <person name="Ouyang S."/>
            <person name="Liu J."/>
            <person name="Jones K.M."/>
            <person name="Gansberger K."/>
            <person name="Moffat K."/>
            <person name="Hill J."/>
            <person name="Bera J."/>
            <person name="Fadrosh D."/>
            <person name="Jin S."/>
            <person name="Johri S."/>
            <person name="Kim M."/>
            <person name="Overton L."/>
            <person name="Reardon M."/>
            <person name="Tsitrin T."/>
            <person name="Vuong H."/>
            <person name="Weaver B."/>
            <person name="Ciecko A."/>
            <person name="Tallon L."/>
            <person name="Jackson J."/>
            <person name="Pai G."/>
            <person name="Aken S.V."/>
            <person name="Utterback T."/>
            <person name="Reidmuller S."/>
            <person name="Feldblyum T."/>
            <person name="Hsiao J."/>
            <person name="Zismann V."/>
            <person name="Iobst S."/>
            <person name="de Vazeille A.R."/>
            <person name="Buell C.R."/>
            <person name="Ying K."/>
            <person name="Li Y."/>
            <person name="Lu T."/>
            <person name="Huang Y."/>
            <person name="Zhao Q."/>
            <person name="Feng Q."/>
            <person name="Zhang L."/>
            <person name="Zhu J."/>
            <person name="Weng Q."/>
            <person name="Mu J."/>
            <person name="Lu Y."/>
            <person name="Fan D."/>
            <person name="Liu Y."/>
            <person name="Guan J."/>
            <person name="Zhang Y."/>
            <person name="Yu S."/>
            <person name="Liu X."/>
            <person name="Zhang Y."/>
            <person name="Hong G."/>
            <person name="Han B."/>
            <person name="Choisne N."/>
            <person name="Demange N."/>
            <person name="Orjeda G."/>
            <person name="Samain S."/>
            <person name="Cattolico L."/>
            <person name="Pelletier E."/>
            <person name="Couloux A."/>
            <person name="Segurens B."/>
            <person name="Wincker P."/>
            <person name="D'Hont A."/>
            <person name="Scarpelli C."/>
            <person name="Weissenbach J."/>
            <person name="Salanoubat M."/>
            <person name="Quetier F."/>
            <person name="Yu Y."/>
            <person name="Kim H.R."/>
            <person name="Rambo T."/>
            <person name="Currie J."/>
            <person name="Collura K."/>
            <person name="Luo M."/>
            <person name="Yang T."/>
            <person name="Ammiraju J.S.S."/>
            <person name="Engler F."/>
            <person name="Soderlund C."/>
            <person name="Wing R.A."/>
            <person name="Palmer L.E."/>
            <person name="de la Bastide M."/>
            <person name="Spiegel L."/>
            <person name="Nascimento L."/>
            <person name="Zutavern T."/>
            <person name="O'Shaughnessy A."/>
            <person name="Dike S."/>
            <person name="Dedhia N."/>
            <person name="Preston R."/>
            <person name="Balija V."/>
            <person name="McCombie W.R."/>
            <person name="Chow T."/>
            <person name="Chen H."/>
            <person name="Chung M."/>
            <person name="Chen C."/>
            <person name="Shaw J."/>
            <person name="Wu H."/>
            <person name="Hsiao K."/>
            <person name="Chao Y."/>
            <person name="Chu M."/>
            <person name="Cheng C."/>
            <person name="Hour A."/>
            <person name="Lee P."/>
            <person name="Lin S."/>
            <person name="Lin Y."/>
            <person name="Liou J."/>
            <person name="Liu S."/>
            <person name="Hsing Y."/>
            <person name="Raghuvanshi S."/>
            <person name="Mohanty A."/>
            <person name="Bharti A.K."/>
            <person name="Gaur A."/>
            <person name="Gupta V."/>
            <person name="Kumar D."/>
            <person name="Ravi V."/>
            <person name="Vij S."/>
            <person name="Kapur A."/>
            <person name="Khurana P."/>
            <person name="Khurana P."/>
            <person name="Khurana J.P."/>
            <person name="Tyagi A.K."/>
            <person name="Gaikwad K."/>
            <person name="Singh A."/>
            <person name="Dalal V."/>
            <person name="Srivastava S."/>
            <person name="Dixit A."/>
            <person name="Pal A.K."/>
            <person name="Ghazi I.A."/>
            <person name="Yadav M."/>
            <person name="Pandit A."/>
            <person name="Bhargava A."/>
            <person name="Sureshbabu K."/>
            <person name="Batra K."/>
            <person name="Sharma T.R."/>
            <person name="Mohapatra T."/>
            <person name="Singh N.K."/>
            <person name="Messing J."/>
            <person name="Nelson A.B."/>
            <person name="Fuks G."/>
            <person name="Kavchok S."/>
            <person name="Keizer G."/>
            <person name="Linton E."/>
            <person name="Llaca V."/>
            <person name="Song R."/>
            <person name="Tanyolac B."/>
            <person name="Young S."/>
            <person name="Ho-Il K."/>
            <person name="Hahn J.H."/>
            <person name="Sangsakoo G."/>
            <person name="Vanavichit A."/>
            <person name="de Mattos Luiz.A.T."/>
            <person name="Zimmer P.D."/>
            <person name="Malone G."/>
            <person name="Dellagostin O."/>
            <person name="de Oliveira A.C."/>
            <person name="Bevan M."/>
            <person name="Bancroft I."/>
            <person name="Minx P."/>
            <person name="Cordum H."/>
            <person name="Wilson R."/>
            <person name="Cheng Z."/>
            <person name="Jin W."/>
            <person name="Jiang J."/>
            <person name="Leong S.A."/>
            <person name="Iwama H."/>
            <person name="Gojobori T."/>
            <person name="Itoh T."/>
            <person name="Niimura Y."/>
            <person name="Fujii Y."/>
            <person name="Habara T."/>
            <person name="Sakai H."/>
            <person name="Sato Y."/>
            <person name="Wilson G."/>
            <person name="Kumar K."/>
            <person name="McCouch S."/>
            <person name="Juretic N."/>
            <person name="Hoen D."/>
            <person name="Wright S."/>
            <person name="Bruskiewich R."/>
            <person name="Bureau T."/>
            <person name="Miyao A."/>
            <person name="Hirochika H."/>
            <person name="Nishikawa T."/>
            <person name="Kadowaki K."/>
            <person name="Sugiura M."/>
            <person name="Burr B."/>
            <person name="Sasaki T."/>
        </authorList>
    </citation>
    <scope>NUCLEOTIDE SEQUENCE [LARGE SCALE GENOMIC DNA]</scope>
    <source>
        <strain evidence="4">cv. Nipponbare</strain>
    </source>
</reference>
<protein>
    <submittedName>
        <fullName evidence="3">Os06g0174700 protein</fullName>
    </submittedName>
</protein>
<reference evidence="3" key="5">
    <citation type="journal article" date="2008" name="Nucleic Acids Res.">
        <title>The Rice Annotation Project Database (RAP-DB): 2008 update.</title>
        <authorList>
            <consortium name="The Rice Annotation Project (RAP)"/>
            <person name="Tanaka T."/>
            <person name="Antonio B.A."/>
            <person name="Kikuchi S."/>
            <person name="Matsumoto T."/>
            <person name="Nagamura Y."/>
            <person name="Numa H."/>
            <person name="Sakai H."/>
            <person name="Wu J."/>
            <person name="Itoh T."/>
            <person name="Sasaki T."/>
            <person name="Aono R."/>
            <person name="Fujii Y."/>
            <person name="Habara T."/>
            <person name="Harada E."/>
            <person name="Kanno M."/>
            <person name="Kawahara Y."/>
            <person name="Kawashima H."/>
            <person name="Kubooka H."/>
            <person name="Matsuya A."/>
            <person name="Nakaoka H."/>
            <person name="Saichi N."/>
            <person name="Sanbonmatsu R."/>
            <person name="Sato Y."/>
            <person name="Shinso Y."/>
            <person name="Suzuki M."/>
            <person name="Takeda J."/>
            <person name="Tanino M."/>
            <person name="Todokoro F."/>
            <person name="Yamaguchi K."/>
            <person name="Yamamoto N."/>
            <person name="Yamasaki C."/>
            <person name="Imanishi T."/>
            <person name="Okido T."/>
            <person name="Tada M."/>
            <person name="Ikeo K."/>
            <person name="Tateno Y."/>
            <person name="Gojobori T."/>
            <person name="Lin Y.C."/>
            <person name="Wei F.J."/>
            <person name="Hsing Y.I."/>
            <person name="Zhao Q."/>
            <person name="Han B."/>
            <person name="Kramer M.R."/>
            <person name="McCombie R.W."/>
            <person name="Lonsdale D."/>
            <person name="O'Donovan C.C."/>
            <person name="Whitfield E.J."/>
            <person name="Apweiler R."/>
            <person name="Koyanagi K.O."/>
            <person name="Khurana J.P."/>
            <person name="Raghuvanshi S."/>
            <person name="Singh N.K."/>
            <person name="Tyagi A.K."/>
            <person name="Haberer G."/>
            <person name="Fujisawa M."/>
            <person name="Hosokawa S."/>
            <person name="Ito Y."/>
            <person name="Ikawa H."/>
            <person name="Shibata M."/>
            <person name="Yamamoto M."/>
            <person name="Bruskiewich R.M."/>
            <person name="Hoen D.R."/>
            <person name="Bureau TE."/>
            <person name="Namiki N."/>
            <person name="Ohyanagi H."/>
            <person name="Sakai Y."/>
            <person name="Nobushima S."/>
            <person name="Sakata K."/>
            <person name="Barrero R.A."/>
            <person name="Sato Y."/>
            <person name="Souvorov A."/>
            <person name="Smith-White B."/>
            <person name="Tatusova T."/>
            <person name="An S."/>
            <person name="An G."/>
            <person name="OOta S."/>
            <person name="Fuks G."/>
            <person name="Messing J."/>
            <person name="Christie K.R."/>
            <person name="Lieberherr D."/>
            <person name="Kim H."/>
            <person name="Zuccolo A."/>
            <person name="Wing R.A."/>
            <person name="Nobuta K."/>
            <person name="Green P.J."/>
            <person name="Lu C."/>
            <person name="Meyers BC."/>
            <person name="Chaparro C."/>
            <person name="Piegu B."/>
            <person name="Panaud O."/>
            <person name="Echeverria M."/>
        </authorList>
    </citation>
    <scope>NUCLEOTIDE SEQUENCE</scope>
</reference>
<evidence type="ECO:0000313" key="4">
    <source>
        <dbReference type="Proteomes" id="UP000000763"/>
    </source>
</evidence>